<evidence type="ECO:0000256" key="3">
    <source>
        <dbReference type="ARBA" id="ARBA00022519"/>
    </source>
</evidence>
<keyword evidence="3 6" id="KW-0997">Cell inner membrane</keyword>
<dbReference type="InterPro" id="IPR000760">
    <property type="entry name" value="Inositol_monophosphatase-like"/>
</dbReference>
<comment type="similarity">
    <text evidence="1 6">Belongs to the inositol monophosphatase superfamily. CysQ family.</text>
</comment>
<dbReference type="InterPro" id="IPR020550">
    <property type="entry name" value="Inositol_monophosphatase_CS"/>
</dbReference>
<comment type="subcellular location">
    <subcellularLocation>
        <location evidence="6">Cell inner membrane</location>
        <topology evidence="6">Peripheral membrane protein</topology>
        <orientation evidence="6">Cytoplasmic side</orientation>
    </subcellularLocation>
</comment>
<evidence type="ECO:0000313" key="8">
    <source>
        <dbReference type="EMBL" id="CAA9502154.1"/>
    </source>
</evidence>
<organism evidence="8">
    <name type="scientific">uncultured Sphingomonadaceae bacterium</name>
    <dbReference type="NCBI Taxonomy" id="169976"/>
    <lineage>
        <taxon>Bacteria</taxon>
        <taxon>Pseudomonadati</taxon>
        <taxon>Pseudomonadota</taxon>
        <taxon>Alphaproteobacteria</taxon>
        <taxon>Sphingomonadales</taxon>
        <taxon>Sphingomonadaceae</taxon>
        <taxon>environmental samples</taxon>
    </lineage>
</organism>
<keyword evidence="2 6" id="KW-1003">Cell membrane</keyword>
<evidence type="ECO:0000256" key="1">
    <source>
        <dbReference type="ARBA" id="ARBA00005289"/>
    </source>
</evidence>
<dbReference type="GO" id="GO:0005886">
    <property type="term" value="C:plasma membrane"/>
    <property type="evidence" value="ECO:0007669"/>
    <property type="project" value="UniProtKB-SubCell"/>
</dbReference>
<evidence type="ECO:0000256" key="6">
    <source>
        <dbReference type="HAMAP-Rule" id="MF_02095"/>
    </source>
</evidence>
<feature type="binding site" evidence="6">
    <location>
        <position position="211"/>
    </location>
    <ligand>
        <name>substrate</name>
    </ligand>
</feature>
<feature type="binding site" evidence="6">
    <location>
        <position position="67"/>
    </location>
    <ligand>
        <name>substrate</name>
    </ligand>
</feature>
<gene>
    <name evidence="6" type="primary">cysQ</name>
    <name evidence="8" type="ORF">AVDCRST_MAG91-1125</name>
</gene>
<dbReference type="GO" id="GO:0046854">
    <property type="term" value="P:phosphatidylinositol phosphate biosynthetic process"/>
    <property type="evidence" value="ECO:0007669"/>
    <property type="project" value="InterPro"/>
</dbReference>
<feature type="binding site" evidence="6">
    <location>
        <position position="89"/>
    </location>
    <ligand>
        <name>Mg(2+)</name>
        <dbReference type="ChEBI" id="CHEBI:18420"/>
        <label>2</label>
    </ligand>
</feature>
<dbReference type="PRINTS" id="PR00377">
    <property type="entry name" value="IMPHPHTASES"/>
</dbReference>
<dbReference type="InterPro" id="IPR006240">
    <property type="entry name" value="CysQ"/>
</dbReference>
<dbReference type="GO" id="GO:0000287">
    <property type="term" value="F:magnesium ion binding"/>
    <property type="evidence" value="ECO:0007669"/>
    <property type="project" value="UniProtKB-UniRule"/>
</dbReference>
<dbReference type="NCBIfam" id="TIGR01331">
    <property type="entry name" value="bisphos_cysQ"/>
    <property type="match status" value="1"/>
</dbReference>
<comment type="catalytic activity">
    <reaction evidence="6">
        <text>adenosine 3',5'-bisphosphate + H2O = AMP + phosphate</text>
        <dbReference type="Rhea" id="RHEA:10040"/>
        <dbReference type="ChEBI" id="CHEBI:15377"/>
        <dbReference type="ChEBI" id="CHEBI:43474"/>
        <dbReference type="ChEBI" id="CHEBI:58343"/>
        <dbReference type="ChEBI" id="CHEBI:456215"/>
        <dbReference type="EC" id="3.1.3.7"/>
    </reaction>
</comment>
<proteinExistence type="inferred from homology"/>
<evidence type="ECO:0000256" key="7">
    <source>
        <dbReference type="PIRSR" id="PIRSR600760-2"/>
    </source>
</evidence>
<dbReference type="SUPFAM" id="SSF56655">
    <property type="entry name" value="Carbohydrate phosphatase"/>
    <property type="match status" value="1"/>
</dbReference>
<feature type="binding site" evidence="7">
    <location>
        <position position="67"/>
    </location>
    <ligand>
        <name>Mg(2+)</name>
        <dbReference type="ChEBI" id="CHEBI:18420"/>
        <label>1</label>
        <note>catalytic</note>
    </ligand>
</feature>
<comment type="function">
    <text evidence="6">Converts adenosine-3',5'-bisphosphate (PAP) to AMP.</text>
</comment>
<feature type="binding site" evidence="6">
    <location>
        <position position="86"/>
    </location>
    <ligand>
        <name>Mg(2+)</name>
        <dbReference type="ChEBI" id="CHEBI:18420"/>
        <label>2</label>
    </ligand>
</feature>
<protein>
    <recommendedName>
        <fullName evidence="6">3'(2'),5'-bisphosphate nucleotidase CysQ</fullName>
        <ecNumber evidence="6">3.1.3.7</ecNumber>
    </recommendedName>
    <alternativeName>
        <fullName evidence="6">3'(2'),5-bisphosphonucleoside 3'(2')-phosphohydrolase</fullName>
    </alternativeName>
    <alternativeName>
        <fullName evidence="6">3'-phosphoadenosine 5'-phosphate phosphatase</fullName>
        <shortName evidence="6">PAP phosphatase</shortName>
    </alternativeName>
</protein>
<dbReference type="PANTHER" id="PTHR43028">
    <property type="entry name" value="3'(2'),5'-BISPHOSPHATE NUCLEOTIDASE 1"/>
    <property type="match status" value="1"/>
</dbReference>
<feature type="binding site" evidence="6">
    <location>
        <position position="86"/>
    </location>
    <ligand>
        <name>Mg(2+)</name>
        <dbReference type="ChEBI" id="CHEBI:18420"/>
        <label>1</label>
    </ligand>
</feature>
<keyword evidence="6 7" id="KW-0460">Magnesium</keyword>
<dbReference type="GO" id="GO:0008441">
    <property type="term" value="F:3'(2'),5'-bisphosphate nucleotidase activity"/>
    <property type="evidence" value="ECO:0007669"/>
    <property type="project" value="UniProtKB-UniRule"/>
</dbReference>
<evidence type="ECO:0000256" key="5">
    <source>
        <dbReference type="ARBA" id="ARBA00023136"/>
    </source>
</evidence>
<accession>A0A6J4SQP2</accession>
<dbReference type="HAMAP" id="MF_02095">
    <property type="entry name" value="CysQ"/>
    <property type="match status" value="1"/>
</dbReference>
<keyword evidence="6 7" id="KW-0479">Metal-binding</keyword>
<reference evidence="8" key="1">
    <citation type="submission" date="2020-02" db="EMBL/GenBank/DDBJ databases">
        <authorList>
            <person name="Meier V. D."/>
        </authorList>
    </citation>
    <scope>NUCLEOTIDE SEQUENCE</scope>
    <source>
        <strain evidence="8">AVDCRST_MAG91</strain>
    </source>
</reference>
<name>A0A6J4SQP2_9SPHN</name>
<keyword evidence="5 6" id="KW-0472">Membrane</keyword>
<feature type="binding site" evidence="7">
    <location>
        <position position="88"/>
    </location>
    <ligand>
        <name>Mg(2+)</name>
        <dbReference type="ChEBI" id="CHEBI:18420"/>
        <label>1</label>
        <note>catalytic</note>
    </ligand>
</feature>
<evidence type="ECO:0000256" key="2">
    <source>
        <dbReference type="ARBA" id="ARBA00022475"/>
    </source>
</evidence>
<feature type="binding site" evidence="7">
    <location>
        <position position="89"/>
    </location>
    <ligand>
        <name>Mg(2+)</name>
        <dbReference type="ChEBI" id="CHEBI:18420"/>
        <label>1</label>
        <note>catalytic</note>
    </ligand>
</feature>
<dbReference type="EMBL" id="CADCVX010000242">
    <property type="protein sequence ID" value="CAA9502154.1"/>
    <property type="molecule type" value="Genomic_DNA"/>
</dbReference>
<dbReference type="GO" id="GO:0000103">
    <property type="term" value="P:sulfate assimilation"/>
    <property type="evidence" value="ECO:0007669"/>
    <property type="project" value="TreeGrafter"/>
</dbReference>
<feature type="binding site" evidence="7">
    <location>
        <position position="211"/>
    </location>
    <ligand>
        <name>Mg(2+)</name>
        <dbReference type="ChEBI" id="CHEBI:18420"/>
        <label>1</label>
        <note>catalytic</note>
    </ligand>
</feature>
<comment type="cofactor">
    <cofactor evidence="6 7">
        <name>Mg(2+)</name>
        <dbReference type="ChEBI" id="CHEBI:18420"/>
    </cofactor>
</comment>
<feature type="binding site" evidence="6">
    <location>
        <position position="88"/>
    </location>
    <ligand>
        <name>Mg(2+)</name>
        <dbReference type="ChEBI" id="CHEBI:18420"/>
        <label>1</label>
    </ligand>
</feature>
<feature type="binding site" evidence="6">
    <location>
        <position position="211"/>
    </location>
    <ligand>
        <name>Mg(2+)</name>
        <dbReference type="ChEBI" id="CHEBI:18420"/>
        <label>2</label>
    </ligand>
</feature>
<dbReference type="InterPro" id="IPR050725">
    <property type="entry name" value="CysQ/Inositol_MonoPase"/>
</dbReference>
<dbReference type="GO" id="GO:0050427">
    <property type="term" value="P:3'-phosphoadenosine 5'-phosphosulfate metabolic process"/>
    <property type="evidence" value="ECO:0007669"/>
    <property type="project" value="TreeGrafter"/>
</dbReference>
<dbReference type="Pfam" id="PF00459">
    <property type="entry name" value="Inositol_P"/>
    <property type="match status" value="1"/>
</dbReference>
<feature type="binding site" evidence="6">
    <location>
        <position position="67"/>
    </location>
    <ligand>
        <name>Mg(2+)</name>
        <dbReference type="ChEBI" id="CHEBI:18420"/>
        <label>1</label>
    </ligand>
</feature>
<evidence type="ECO:0000256" key="4">
    <source>
        <dbReference type="ARBA" id="ARBA00022801"/>
    </source>
</evidence>
<sequence length="251" mass="26328">MTDADLLERLAAAARDAGARIVELYEVGYRVSEKLDRSPVTEADLAAEAIILAALADCAPGVPVVAEESCAAGRVPAVGRRFFLVDPLDGTKDFVAGGRDFTVNIALIEEGLPKLGVVQVPINGTLYGGIVGEGTWRERGDVRVPIRVRDVPADGPVALLSRSHLTEPTTAWLDARGVSDRRPVGSSLKYCLIAAGEADLSVRHGPTAEWDTAAGHAVLLAAGGRMETLDGEPLTYGKPGFLNPGLVALGR</sequence>
<dbReference type="PROSITE" id="PS00630">
    <property type="entry name" value="IMP_2"/>
    <property type="match status" value="1"/>
</dbReference>
<dbReference type="Gene3D" id="3.30.540.10">
    <property type="entry name" value="Fructose-1,6-Bisphosphatase, subunit A, domain 1"/>
    <property type="match status" value="1"/>
</dbReference>
<dbReference type="CDD" id="cd01638">
    <property type="entry name" value="CysQ"/>
    <property type="match status" value="1"/>
</dbReference>
<feature type="binding site" evidence="7">
    <location>
        <position position="86"/>
    </location>
    <ligand>
        <name>Mg(2+)</name>
        <dbReference type="ChEBI" id="CHEBI:18420"/>
        <label>1</label>
        <note>catalytic</note>
    </ligand>
</feature>
<dbReference type="Gene3D" id="3.40.190.80">
    <property type="match status" value="1"/>
</dbReference>
<dbReference type="EC" id="3.1.3.7" evidence="6"/>
<feature type="binding site" evidence="6">
    <location>
        <begin position="88"/>
        <end position="91"/>
    </location>
    <ligand>
        <name>substrate</name>
    </ligand>
</feature>
<dbReference type="AlphaFoldDB" id="A0A6J4SQP2"/>
<dbReference type="PANTHER" id="PTHR43028:SF5">
    <property type="entry name" value="3'(2'),5'-BISPHOSPHATE NUCLEOTIDASE 1"/>
    <property type="match status" value="1"/>
</dbReference>
<keyword evidence="4 6" id="KW-0378">Hydrolase</keyword>